<proteinExistence type="predicted"/>
<accession>Q5VMP9</accession>
<protein>
    <submittedName>
        <fullName evidence="2">Uncharacterized protein</fullName>
    </submittedName>
</protein>
<feature type="region of interest" description="Disordered" evidence="1">
    <location>
        <begin position="88"/>
        <end position="109"/>
    </location>
</feature>
<organism evidence="2">
    <name type="scientific">Oryza sativa subsp. japonica</name>
    <name type="common">Rice</name>
    <dbReference type="NCBI Taxonomy" id="39947"/>
    <lineage>
        <taxon>Eukaryota</taxon>
        <taxon>Viridiplantae</taxon>
        <taxon>Streptophyta</taxon>
        <taxon>Embryophyta</taxon>
        <taxon>Tracheophyta</taxon>
        <taxon>Spermatophyta</taxon>
        <taxon>Magnoliopsida</taxon>
        <taxon>Liliopsida</taxon>
        <taxon>Poales</taxon>
        <taxon>Poaceae</taxon>
        <taxon>BOP clade</taxon>
        <taxon>Oryzoideae</taxon>
        <taxon>Oryzeae</taxon>
        <taxon>Oryzinae</taxon>
        <taxon>Oryza</taxon>
        <taxon>Oryza sativa</taxon>
    </lineage>
</organism>
<dbReference type="Proteomes" id="UP000817658">
    <property type="component" value="Chromosome 1"/>
</dbReference>
<name>Q5VMP9_ORYSJ</name>
<reference evidence="2" key="1">
    <citation type="journal article" date="2002" name="Nature">
        <title>The genome sequence and structure of rice chromosome 1.</title>
        <authorList>
            <person name="Sasaki T."/>
            <person name="Matsumoto T."/>
            <person name="Yamamoto K."/>
            <person name="Sakata K."/>
            <person name="Baba T."/>
            <person name="Katayose Y."/>
            <person name="Wu J."/>
            <person name="Niimura Y."/>
            <person name="Cheng Z."/>
            <person name="Nagamura Y."/>
            <person name="Antonio B.A."/>
            <person name="Kanamori H."/>
            <person name="Hosokawa S."/>
            <person name="Masukawa M."/>
            <person name="Arikawa K."/>
            <person name="Chiden Y."/>
            <person name="Hayashi M."/>
            <person name="Okamoto M."/>
            <person name="Ando T."/>
            <person name="Aoki H."/>
            <person name="Arita K."/>
            <person name="Hamada M."/>
            <person name="Harada C."/>
            <person name="Hijishita S."/>
            <person name="Honda M."/>
            <person name="Ichikawa Y."/>
            <person name="Idonuma A."/>
            <person name="Iijima M."/>
            <person name="Ikeda M."/>
            <person name="Ikeno M."/>
            <person name="Itoh S."/>
            <person name="Itoh T."/>
            <person name="Itoh Y."/>
            <person name="Itoh Y."/>
            <person name="Iwabuchi A."/>
            <person name="Kamiya K."/>
            <person name="Karasawa W."/>
            <person name="Katagiri S."/>
            <person name="Kikuta A."/>
            <person name="Kobayashi N."/>
            <person name="Kono I."/>
            <person name="Machita K."/>
            <person name="Maehara T."/>
            <person name="Mizuno H."/>
            <person name="Mizubayashi T."/>
            <person name="Mukai Y."/>
            <person name="Nagasaki H."/>
            <person name="Nakashima M."/>
            <person name="Nakama Y."/>
            <person name="Nakamichi Y."/>
            <person name="Nakamura M."/>
            <person name="Namiki N."/>
            <person name="Negishi M."/>
            <person name="Ohta I."/>
            <person name="Ono N."/>
            <person name="Saji S."/>
            <person name="Sakai K."/>
            <person name="Shibata M."/>
            <person name="Shimokawa T."/>
            <person name="Shomura A."/>
            <person name="Song J."/>
            <person name="Takazaki Y."/>
            <person name="Terasawa K."/>
            <person name="Tsuji K."/>
            <person name="Waki K."/>
            <person name="Yamagata H."/>
            <person name="Yamane H."/>
            <person name="Yoshiki S."/>
            <person name="Yoshihara R."/>
            <person name="Yukawa K."/>
            <person name="Zhong H."/>
            <person name="Iwama H."/>
            <person name="Endo T."/>
            <person name="Ito H."/>
            <person name="Hahn J.H."/>
            <person name="Kim H.I."/>
            <person name="Eun M.Y."/>
            <person name="Yano M."/>
            <person name="Jiang J."/>
            <person name="Gojobori T."/>
        </authorList>
    </citation>
    <scope>NUCLEOTIDE SEQUENCE [LARGE SCALE GENOMIC DNA]</scope>
</reference>
<evidence type="ECO:0000313" key="2">
    <source>
        <dbReference type="EMBL" id="BAD69276.1"/>
    </source>
</evidence>
<dbReference type="AlphaFoldDB" id="Q5VMP9"/>
<dbReference type="EMBL" id="AP006237">
    <property type="protein sequence ID" value="BAD69276.1"/>
    <property type="molecule type" value="Genomic_DNA"/>
</dbReference>
<reference evidence="2" key="2">
    <citation type="submission" date="2003-02" db="EMBL/GenBank/DDBJ databases">
        <authorList>
            <person name="Sasaki T."/>
            <person name="Matsumoto T."/>
            <person name="Katayose Y."/>
        </authorList>
    </citation>
    <scope>NUCLEOTIDE SEQUENCE</scope>
</reference>
<evidence type="ECO:0000256" key="1">
    <source>
        <dbReference type="SAM" id="MobiDB-lite"/>
    </source>
</evidence>
<sequence length="109" mass="11889">MATATGGEEDGGRSPHLLRHCLGLLRGFEEDFKEKAAPVDEVAFPSLQWTKQDGVKRGFARHGEKIIERESDRDGDDSLAIGGVPLFGGRRRKRGGEGELELSPWVSSA</sequence>
<gene>
    <name evidence="2" type="primary">OSJNBb0008D07.15</name>
</gene>